<keyword evidence="10 12" id="KW-0472">Membrane</keyword>
<dbReference type="Pfam" id="PF01663">
    <property type="entry name" value="Phosphodiest"/>
    <property type="match status" value="1"/>
</dbReference>
<dbReference type="GO" id="GO:0000210">
    <property type="term" value="F:NAD+ diphosphatase activity"/>
    <property type="evidence" value="ECO:0007669"/>
    <property type="project" value="Ensembl"/>
</dbReference>
<evidence type="ECO:0000256" key="8">
    <source>
        <dbReference type="ARBA" id="ARBA00022833"/>
    </source>
</evidence>
<evidence type="ECO:0000256" key="1">
    <source>
        <dbReference type="ARBA" id="ARBA00001947"/>
    </source>
</evidence>
<keyword evidence="4 12" id="KW-0812">Transmembrane</keyword>
<dbReference type="eggNOG" id="KOG2645">
    <property type="taxonomic scope" value="Eukaryota"/>
</dbReference>
<organism evidence="13 14">
    <name type="scientific">Sarcophilus harrisii</name>
    <name type="common">Tasmanian devil</name>
    <name type="synonym">Sarcophilus laniarius</name>
    <dbReference type="NCBI Taxonomy" id="9305"/>
    <lineage>
        <taxon>Eukaryota</taxon>
        <taxon>Metazoa</taxon>
        <taxon>Chordata</taxon>
        <taxon>Craniata</taxon>
        <taxon>Vertebrata</taxon>
        <taxon>Euteleostomi</taxon>
        <taxon>Mammalia</taxon>
        <taxon>Metatheria</taxon>
        <taxon>Dasyuromorphia</taxon>
        <taxon>Dasyuridae</taxon>
        <taxon>Sarcophilus</taxon>
    </lineage>
</organism>
<proteinExistence type="inferred from homology"/>
<reference evidence="13" key="2">
    <citation type="submission" date="2025-08" db="UniProtKB">
        <authorList>
            <consortium name="Ensembl"/>
        </authorList>
    </citation>
    <scope>IDENTIFICATION</scope>
</reference>
<dbReference type="InterPro" id="IPR017850">
    <property type="entry name" value="Alkaline_phosphatase_core_sf"/>
</dbReference>
<gene>
    <name evidence="13" type="primary">ENPP5</name>
</gene>
<comment type="subcellular location">
    <subcellularLocation>
        <location evidence="2">Membrane</location>
        <topology evidence="2">Single-pass membrane protein</topology>
    </subcellularLocation>
</comment>
<keyword evidence="7" id="KW-0378">Hydrolase</keyword>
<accession>G3WQ13</accession>
<evidence type="ECO:0000256" key="12">
    <source>
        <dbReference type="SAM" id="Phobius"/>
    </source>
</evidence>
<dbReference type="InParanoid" id="G3WQ13"/>
<sequence>MGDTWVFPDCFLKMDSKFCHVFFTLSALTISVTFSYHQEEQKVLLVSFDGFRWDYIYRVPTPNFDYIKEHGVYVKQVTNVFVTTTYPNHYTLVTGLYPESHGIIANDMYDSVRNKTFSLEHLEIYDSEFWEDATPIWITNQKAGHETGAAMWPGTDVKIHGEFPTYYMPYNQSVSFEDRVTKIIEWFKLEKSINFALLYWEDPDEMGHNLGPDNPLMDSVISDIDSKIGYLIKELMKEKLWNTVNLIITSDHGMTQCSGERIIELDHYINPNDYFLIDNSPVRGILPKKGKLDKIYAALTNAHPNLTVYKKEDIPERFHYKHHHRIQPILIMADEGWTIIQNRSNTFMLGNHGYDNEFSDMHPLFLAHGPTFKKNISKNSMNSTDLYPLLCHILNIPPMPHNGSLANVKELLSETVPTVVPHSMMTPQSNVNLRIYKLQSYAYFMGVFLGSMIVIVFLIVFIKHLTHSQMPTIQERNVEIAQPLLWS</sequence>
<dbReference type="SUPFAM" id="SSF53649">
    <property type="entry name" value="Alkaline phosphatase-like"/>
    <property type="match status" value="1"/>
</dbReference>
<dbReference type="Gene3D" id="3.30.1360.180">
    <property type="match status" value="1"/>
</dbReference>
<dbReference type="FunCoup" id="G3WQ13">
    <property type="interactions" value="314"/>
</dbReference>
<dbReference type="PANTHER" id="PTHR10151:SF125">
    <property type="entry name" value="ECTONUCLEOTIDE PYROPHOSPHATASE_PHOSPHODIESTERASE FAMILY MEMBER 5"/>
    <property type="match status" value="1"/>
</dbReference>
<dbReference type="AlphaFoldDB" id="G3WQ13"/>
<reference evidence="13 14" key="1">
    <citation type="journal article" date="2011" name="Proc. Natl. Acad. Sci. U.S.A.">
        <title>Genetic diversity and population structure of the endangered marsupial Sarcophilus harrisii (Tasmanian devil).</title>
        <authorList>
            <person name="Miller W."/>
            <person name="Hayes V.M."/>
            <person name="Ratan A."/>
            <person name="Petersen D.C."/>
            <person name="Wittekindt N.E."/>
            <person name="Miller J."/>
            <person name="Walenz B."/>
            <person name="Knight J."/>
            <person name="Qi J."/>
            <person name="Zhao F."/>
            <person name="Wang Q."/>
            <person name="Bedoya-Reina O.C."/>
            <person name="Katiyar N."/>
            <person name="Tomsho L.P."/>
            <person name="Kasson L.M."/>
            <person name="Hardie R.A."/>
            <person name="Woodbridge P."/>
            <person name="Tindall E.A."/>
            <person name="Bertelsen M.F."/>
            <person name="Dixon D."/>
            <person name="Pyecroft S."/>
            <person name="Helgen K.M."/>
            <person name="Lesk A.M."/>
            <person name="Pringle T.H."/>
            <person name="Patterson N."/>
            <person name="Zhang Y."/>
            <person name="Kreiss A."/>
            <person name="Woods G.M."/>
            <person name="Jones M.E."/>
            <person name="Schuster S.C."/>
        </authorList>
    </citation>
    <scope>NUCLEOTIDE SEQUENCE [LARGE SCALE GENOMIC DNA]</scope>
</reference>
<dbReference type="PANTHER" id="PTHR10151">
    <property type="entry name" value="ECTONUCLEOTIDE PYROPHOSPHATASE/PHOSPHODIESTERASE"/>
    <property type="match status" value="1"/>
</dbReference>
<dbReference type="STRING" id="9305.ENSSHAP00000017518"/>
<dbReference type="Gene3D" id="3.40.720.10">
    <property type="entry name" value="Alkaline Phosphatase, subunit A"/>
    <property type="match status" value="1"/>
</dbReference>
<evidence type="ECO:0000256" key="10">
    <source>
        <dbReference type="ARBA" id="ARBA00023136"/>
    </source>
</evidence>
<keyword evidence="6" id="KW-0732">Signal</keyword>
<evidence type="ECO:0000256" key="7">
    <source>
        <dbReference type="ARBA" id="ARBA00022801"/>
    </source>
</evidence>
<protein>
    <submittedName>
        <fullName evidence="13">Ectonucleotide pyrophosphatase/phosphodiesterase family member 5</fullName>
    </submittedName>
</protein>
<name>G3WQ13_SARHA</name>
<comment type="similarity">
    <text evidence="3">Belongs to the nucleotide pyrophosphatase/phosphodiesterase family.</text>
</comment>
<reference evidence="13" key="3">
    <citation type="submission" date="2025-09" db="UniProtKB">
        <authorList>
            <consortium name="Ensembl"/>
        </authorList>
    </citation>
    <scope>IDENTIFICATION</scope>
</reference>
<keyword evidence="5" id="KW-0479">Metal-binding</keyword>
<dbReference type="GeneTree" id="ENSGT00940000160562"/>
<dbReference type="Proteomes" id="UP000007648">
    <property type="component" value="Unassembled WGS sequence"/>
</dbReference>
<dbReference type="InterPro" id="IPR002591">
    <property type="entry name" value="Phosphodiest/P_Trfase"/>
</dbReference>
<keyword evidence="11" id="KW-0325">Glycoprotein</keyword>
<feature type="transmembrane region" description="Helical" evidence="12">
    <location>
        <begin position="441"/>
        <end position="462"/>
    </location>
</feature>
<comment type="cofactor">
    <cofactor evidence="1">
        <name>Zn(2+)</name>
        <dbReference type="ChEBI" id="CHEBI:29105"/>
    </cofactor>
</comment>
<dbReference type="Ensembl" id="ENSSHAT00000017663.2">
    <property type="protein sequence ID" value="ENSSHAP00000017518.2"/>
    <property type="gene ID" value="ENSSHAG00000014884.2"/>
</dbReference>
<evidence type="ECO:0000256" key="4">
    <source>
        <dbReference type="ARBA" id="ARBA00022692"/>
    </source>
</evidence>
<evidence type="ECO:0000313" key="14">
    <source>
        <dbReference type="Proteomes" id="UP000007648"/>
    </source>
</evidence>
<keyword evidence="9 12" id="KW-1133">Transmembrane helix</keyword>
<evidence type="ECO:0000256" key="2">
    <source>
        <dbReference type="ARBA" id="ARBA00004167"/>
    </source>
</evidence>
<dbReference type="HOGENOM" id="CLU_017594_1_2_1"/>
<dbReference type="GO" id="GO:0008270">
    <property type="term" value="F:zinc ion binding"/>
    <property type="evidence" value="ECO:0007669"/>
    <property type="project" value="Ensembl"/>
</dbReference>
<dbReference type="CDD" id="cd16018">
    <property type="entry name" value="Enpp"/>
    <property type="match status" value="1"/>
</dbReference>
<evidence type="ECO:0000256" key="3">
    <source>
        <dbReference type="ARBA" id="ARBA00010594"/>
    </source>
</evidence>
<dbReference type="GO" id="GO:0016020">
    <property type="term" value="C:membrane"/>
    <property type="evidence" value="ECO:0007669"/>
    <property type="project" value="UniProtKB-SubCell"/>
</dbReference>
<evidence type="ECO:0000313" key="13">
    <source>
        <dbReference type="Ensembl" id="ENSSHAP00000017518.2"/>
    </source>
</evidence>
<keyword evidence="8" id="KW-0862">Zinc</keyword>
<evidence type="ECO:0000256" key="11">
    <source>
        <dbReference type="ARBA" id="ARBA00023180"/>
    </source>
</evidence>
<evidence type="ECO:0000256" key="6">
    <source>
        <dbReference type="ARBA" id="ARBA00022729"/>
    </source>
</evidence>
<dbReference type="FunFam" id="3.30.1360.180:FF:000004">
    <property type="entry name" value="Ectonucleotide pyrophosphatase/phosphodiesterase family member 4"/>
    <property type="match status" value="1"/>
</dbReference>
<evidence type="ECO:0000256" key="5">
    <source>
        <dbReference type="ARBA" id="ARBA00022723"/>
    </source>
</evidence>
<evidence type="ECO:0000256" key="9">
    <source>
        <dbReference type="ARBA" id="ARBA00022989"/>
    </source>
</evidence>
<keyword evidence="14" id="KW-1185">Reference proteome</keyword>